<organism evidence="6 7">
    <name type="scientific">Salipiger thiooxidans</name>
    <dbReference type="NCBI Taxonomy" id="282683"/>
    <lineage>
        <taxon>Bacteria</taxon>
        <taxon>Pseudomonadati</taxon>
        <taxon>Pseudomonadota</taxon>
        <taxon>Alphaproteobacteria</taxon>
        <taxon>Rhodobacterales</taxon>
        <taxon>Roseobacteraceae</taxon>
        <taxon>Salipiger</taxon>
    </lineage>
</organism>
<keyword evidence="7" id="KW-1185">Reference proteome</keyword>
<dbReference type="GO" id="GO:0030026">
    <property type="term" value="P:intracellular manganese ion homeostasis"/>
    <property type="evidence" value="ECO:0007669"/>
    <property type="project" value="InterPro"/>
</dbReference>
<feature type="transmembrane region" description="Helical" evidence="5">
    <location>
        <begin position="203"/>
        <end position="225"/>
    </location>
</feature>
<dbReference type="Pfam" id="PF01988">
    <property type="entry name" value="VIT1"/>
    <property type="match status" value="1"/>
</dbReference>
<dbReference type="GO" id="GO:0005384">
    <property type="term" value="F:manganese ion transmembrane transporter activity"/>
    <property type="evidence" value="ECO:0007669"/>
    <property type="project" value="InterPro"/>
</dbReference>
<evidence type="ECO:0000256" key="1">
    <source>
        <dbReference type="ARBA" id="ARBA00004127"/>
    </source>
</evidence>
<evidence type="ECO:0000256" key="2">
    <source>
        <dbReference type="ARBA" id="ARBA00022692"/>
    </source>
</evidence>
<gene>
    <name evidence="6" type="ORF">SAMN04488105_101260</name>
</gene>
<dbReference type="GO" id="GO:0012505">
    <property type="term" value="C:endomembrane system"/>
    <property type="evidence" value="ECO:0007669"/>
    <property type="project" value="UniProtKB-SubCell"/>
</dbReference>
<evidence type="ECO:0000256" key="3">
    <source>
        <dbReference type="ARBA" id="ARBA00022989"/>
    </source>
</evidence>
<dbReference type="EMBL" id="FNAV01000001">
    <property type="protein sequence ID" value="SDE16042.1"/>
    <property type="molecule type" value="Genomic_DNA"/>
</dbReference>
<evidence type="ECO:0000313" key="6">
    <source>
        <dbReference type="EMBL" id="SDE16042.1"/>
    </source>
</evidence>
<keyword evidence="3 5" id="KW-1133">Transmembrane helix</keyword>
<evidence type="ECO:0000256" key="5">
    <source>
        <dbReference type="SAM" id="Phobius"/>
    </source>
</evidence>
<keyword evidence="2 5" id="KW-0812">Transmembrane</keyword>
<dbReference type="InterPro" id="IPR008217">
    <property type="entry name" value="Ccc1_fam"/>
</dbReference>
<dbReference type="Proteomes" id="UP000198994">
    <property type="component" value="Unassembled WGS sequence"/>
</dbReference>
<name>A0A1G7AMM7_9RHOB</name>
<proteinExistence type="predicted"/>
<dbReference type="PANTHER" id="PTHR31851">
    <property type="entry name" value="FE(2+)/MN(2+) TRANSPORTER PCL1"/>
    <property type="match status" value="1"/>
</dbReference>
<feature type="transmembrane region" description="Helical" evidence="5">
    <location>
        <begin position="173"/>
        <end position="191"/>
    </location>
</feature>
<evidence type="ECO:0000313" key="7">
    <source>
        <dbReference type="Proteomes" id="UP000198994"/>
    </source>
</evidence>
<reference evidence="7" key="1">
    <citation type="submission" date="2016-10" db="EMBL/GenBank/DDBJ databases">
        <authorList>
            <person name="Varghese N."/>
            <person name="Submissions S."/>
        </authorList>
    </citation>
    <scope>NUCLEOTIDE SEQUENCE [LARGE SCALE GENOMIC DNA]</scope>
    <source>
        <strain evidence="7">DSM 10146</strain>
    </source>
</reference>
<dbReference type="OrthoDB" id="5506246at2"/>
<accession>A0A1G7AMM7</accession>
<keyword evidence="4 5" id="KW-0472">Membrane</keyword>
<evidence type="ECO:0000256" key="4">
    <source>
        <dbReference type="ARBA" id="ARBA00023136"/>
    </source>
</evidence>
<dbReference type="AlphaFoldDB" id="A0A1G7AMM7"/>
<feature type="transmembrane region" description="Helical" evidence="5">
    <location>
        <begin position="30"/>
        <end position="56"/>
    </location>
</feature>
<feature type="transmembrane region" description="Helical" evidence="5">
    <location>
        <begin position="147"/>
        <end position="167"/>
    </location>
</feature>
<dbReference type="RefSeq" id="WP_089954455.1">
    <property type="nucleotide sequence ID" value="NZ_FNAV01000001.1"/>
</dbReference>
<sequence>MTQASPAKPDGHGHLRDIIYGALDGSVTTFAIVAGVAGAGLDPFVILALGFANLFADGFSMAAGNYSGTKAELDDLNRLRRLEAERIARDPSGVRAELHDILAAKGLSDDTLEAATGQIARVPRHSLAMILDGTHGLAAADPHPLKAAFATFGAFLAAGLVPLLPFILDVPEAFPVAAVLTLATFFAIGAYKSRWSLASWWRSGVETTLIGGLAATIAYAVGVIFTL</sequence>
<dbReference type="STRING" id="282683.SAMN04488105_101260"/>
<comment type="subcellular location">
    <subcellularLocation>
        <location evidence="1">Endomembrane system</location>
        <topology evidence="1">Multi-pass membrane protein</topology>
    </subcellularLocation>
</comment>
<protein>
    <submittedName>
        <fullName evidence="6">Predicted Fe2+/Mn2+ transporter, VIT1/CCC1 family</fullName>
    </submittedName>
</protein>